<dbReference type="Proteomes" id="UP001321473">
    <property type="component" value="Unassembled WGS sequence"/>
</dbReference>
<proteinExistence type="predicted"/>
<reference evidence="1 2" key="1">
    <citation type="journal article" date="2023" name="Arcadia Sci">
        <title>De novo assembly of a long-read Amblyomma americanum tick genome.</title>
        <authorList>
            <person name="Chou S."/>
            <person name="Poskanzer K.E."/>
            <person name="Rollins M."/>
            <person name="Thuy-Boun P.S."/>
        </authorList>
    </citation>
    <scope>NUCLEOTIDE SEQUENCE [LARGE SCALE GENOMIC DNA]</scope>
    <source>
        <strain evidence="1">F_SG_1</strain>
        <tissue evidence="1">Salivary glands</tissue>
    </source>
</reference>
<organism evidence="1 2">
    <name type="scientific">Amblyomma americanum</name>
    <name type="common">Lone star tick</name>
    <dbReference type="NCBI Taxonomy" id="6943"/>
    <lineage>
        <taxon>Eukaryota</taxon>
        <taxon>Metazoa</taxon>
        <taxon>Ecdysozoa</taxon>
        <taxon>Arthropoda</taxon>
        <taxon>Chelicerata</taxon>
        <taxon>Arachnida</taxon>
        <taxon>Acari</taxon>
        <taxon>Parasitiformes</taxon>
        <taxon>Ixodida</taxon>
        <taxon>Ixodoidea</taxon>
        <taxon>Ixodidae</taxon>
        <taxon>Amblyomminae</taxon>
        <taxon>Amblyomma</taxon>
    </lineage>
</organism>
<evidence type="ECO:0000313" key="1">
    <source>
        <dbReference type="EMBL" id="KAK8760861.1"/>
    </source>
</evidence>
<dbReference type="EMBL" id="JARKHS020031809">
    <property type="protein sequence ID" value="KAK8760861.1"/>
    <property type="molecule type" value="Genomic_DNA"/>
</dbReference>
<accession>A0AAQ4DEH1</accession>
<sequence length="79" mass="8793">MKTARETNVRQLISSESKAGCSPGYEREEWRVSRLGALKKKTTAFQCSTCTPTVVRHATLELLLDNSVPEELLGQRATL</sequence>
<protein>
    <submittedName>
        <fullName evidence="1">Uncharacterized protein</fullName>
    </submittedName>
</protein>
<comment type="caution">
    <text evidence="1">The sequence shown here is derived from an EMBL/GenBank/DDBJ whole genome shotgun (WGS) entry which is preliminary data.</text>
</comment>
<evidence type="ECO:0000313" key="2">
    <source>
        <dbReference type="Proteomes" id="UP001321473"/>
    </source>
</evidence>
<name>A0AAQ4DEH1_AMBAM</name>
<keyword evidence="2" id="KW-1185">Reference proteome</keyword>
<dbReference type="AlphaFoldDB" id="A0AAQ4DEH1"/>
<gene>
    <name evidence="1" type="ORF">V5799_027870</name>
</gene>